<feature type="region of interest" description="Disordered" evidence="1">
    <location>
        <begin position="217"/>
        <end position="305"/>
    </location>
</feature>
<keyword evidence="2" id="KW-1133">Transmembrane helix</keyword>
<keyword evidence="2" id="KW-0472">Membrane</keyword>
<feature type="transmembrane region" description="Helical" evidence="2">
    <location>
        <begin position="84"/>
        <end position="103"/>
    </location>
</feature>
<dbReference type="CDD" id="cd03392">
    <property type="entry name" value="PAP2_like_2"/>
    <property type="match status" value="1"/>
</dbReference>
<feature type="domain" description="Phosphatidic acid phosphatase type 2/haloperoxidase" evidence="3">
    <location>
        <begin position="85"/>
        <end position="194"/>
    </location>
</feature>
<dbReference type="InterPro" id="IPR000326">
    <property type="entry name" value="PAP2/HPO"/>
</dbReference>
<dbReference type="SMART" id="SM00014">
    <property type="entry name" value="acidPPc"/>
    <property type="match status" value="1"/>
</dbReference>
<name>A0A9X4RFT8_9ACTN</name>
<feature type="compositionally biased region" description="Low complexity" evidence="1">
    <location>
        <begin position="224"/>
        <end position="235"/>
    </location>
</feature>
<dbReference type="Proteomes" id="UP001152755">
    <property type="component" value="Unassembled WGS sequence"/>
</dbReference>
<dbReference type="RefSeq" id="WP_277835824.1">
    <property type="nucleotide sequence ID" value="NZ_JAAIVF010000011.1"/>
</dbReference>
<feature type="compositionally biased region" description="Basic and acidic residues" evidence="1">
    <location>
        <begin position="236"/>
        <end position="247"/>
    </location>
</feature>
<accession>A0A9X4RFT8</accession>
<proteinExistence type="predicted"/>
<dbReference type="PANTHER" id="PTHR14969">
    <property type="entry name" value="SPHINGOSINE-1-PHOSPHATE PHOSPHOHYDROLASE"/>
    <property type="match status" value="1"/>
</dbReference>
<protein>
    <submittedName>
        <fullName evidence="4">Phosphatase PAP2 family protein</fullName>
    </submittedName>
</protein>
<evidence type="ECO:0000313" key="4">
    <source>
        <dbReference type="EMBL" id="MDG3017063.1"/>
    </source>
</evidence>
<feature type="transmembrane region" description="Helical" evidence="2">
    <location>
        <begin position="183"/>
        <end position="200"/>
    </location>
</feature>
<feature type="compositionally biased region" description="Basic and acidic residues" evidence="1">
    <location>
        <begin position="266"/>
        <end position="283"/>
    </location>
</feature>
<dbReference type="Pfam" id="PF01569">
    <property type="entry name" value="PAP2"/>
    <property type="match status" value="1"/>
</dbReference>
<feature type="transmembrane region" description="Helical" evidence="2">
    <location>
        <begin position="52"/>
        <end position="77"/>
    </location>
</feature>
<dbReference type="AlphaFoldDB" id="A0A9X4RFT8"/>
<sequence>MPRIRAWIPLSSALFVLSVALGVTVTYSSLTTPRELRVDQGLQDLHESWLTAAMQAVSTVFSPPAGLVILAVATALLWWRRQRFAAVSTFLTVAVGWNSTLILKVFVDRPRPPFVHDATASYPSGHVALATSCAYAAYFLVRRHPRGDLRETVAVVGMFTVVLVMASRMYLGDHYLTDTIGAVLVSSSAVVCLCGLWPTLRGRLQRLPLFAGERRAEFEPRPAPARAAARATTRPARTETEPQERTHVAVGHTGHAPTTGLQEPEPAGRSERRSRAAGRRAETRSVPVPSHVGRHGSASRSGAPLSVQEIALRAGTSRHDTDARQAPAVPVGVDLHAPAAPAAEFAPAEPVAIAAGEYRPPLGRWVRYDLD</sequence>
<evidence type="ECO:0000256" key="2">
    <source>
        <dbReference type="SAM" id="Phobius"/>
    </source>
</evidence>
<dbReference type="PANTHER" id="PTHR14969:SF13">
    <property type="entry name" value="AT30094P"/>
    <property type="match status" value="1"/>
</dbReference>
<keyword evidence="2" id="KW-0812">Transmembrane</keyword>
<organism evidence="4 5">
    <name type="scientific">Speluncibacter jeojiensis</name>
    <dbReference type="NCBI Taxonomy" id="2710754"/>
    <lineage>
        <taxon>Bacteria</taxon>
        <taxon>Bacillati</taxon>
        <taxon>Actinomycetota</taxon>
        <taxon>Actinomycetes</taxon>
        <taxon>Mycobacteriales</taxon>
        <taxon>Speluncibacteraceae</taxon>
        <taxon>Speluncibacter</taxon>
    </lineage>
</organism>
<comment type="caution">
    <text evidence="4">The sequence shown here is derived from an EMBL/GenBank/DDBJ whole genome shotgun (WGS) entry which is preliminary data.</text>
</comment>
<dbReference type="EMBL" id="JANRHA010000022">
    <property type="protein sequence ID" value="MDG3017063.1"/>
    <property type="molecule type" value="Genomic_DNA"/>
</dbReference>
<evidence type="ECO:0000313" key="5">
    <source>
        <dbReference type="Proteomes" id="UP001152755"/>
    </source>
</evidence>
<feature type="transmembrane region" description="Helical" evidence="2">
    <location>
        <begin position="123"/>
        <end position="141"/>
    </location>
</feature>
<evidence type="ECO:0000259" key="3">
    <source>
        <dbReference type="SMART" id="SM00014"/>
    </source>
</evidence>
<keyword evidence="5" id="KW-1185">Reference proteome</keyword>
<reference evidence="4" key="1">
    <citation type="submission" date="2022-08" db="EMBL/GenBank/DDBJ databases">
        <title>Genome analysis of Corynebacteriales strain.</title>
        <authorList>
            <person name="Lee S.D."/>
        </authorList>
    </citation>
    <scope>NUCLEOTIDE SEQUENCE</scope>
    <source>
        <strain evidence="4">D3-21</strain>
    </source>
</reference>
<dbReference type="InterPro" id="IPR036938">
    <property type="entry name" value="PAP2/HPO_sf"/>
</dbReference>
<evidence type="ECO:0000256" key="1">
    <source>
        <dbReference type="SAM" id="MobiDB-lite"/>
    </source>
</evidence>
<dbReference type="Gene3D" id="1.20.144.10">
    <property type="entry name" value="Phosphatidic acid phosphatase type 2/haloperoxidase"/>
    <property type="match status" value="2"/>
</dbReference>
<dbReference type="SUPFAM" id="SSF48317">
    <property type="entry name" value="Acid phosphatase/Vanadium-dependent haloperoxidase"/>
    <property type="match status" value="1"/>
</dbReference>
<gene>
    <name evidence="4" type="ORF">NVS88_21135</name>
</gene>
<feature type="transmembrane region" description="Helical" evidence="2">
    <location>
        <begin position="153"/>
        <end position="171"/>
    </location>
</feature>